<dbReference type="AlphaFoldDB" id="A0A1I0V4M0"/>
<name>A0A1I0V4M0_SELRU</name>
<dbReference type="Gene3D" id="3.40.50.300">
    <property type="entry name" value="P-loop containing nucleotide triphosphate hydrolases"/>
    <property type="match status" value="2"/>
</dbReference>
<feature type="domain" description="Helicase ATP-binding" evidence="1">
    <location>
        <begin position="17"/>
        <end position="170"/>
    </location>
</feature>
<keyword evidence="3" id="KW-0547">Nucleotide-binding</keyword>
<dbReference type="Pfam" id="PF04851">
    <property type="entry name" value="ResIII"/>
    <property type="match status" value="1"/>
</dbReference>
<dbReference type="Proteomes" id="UP000183843">
    <property type="component" value="Unassembled WGS sequence"/>
</dbReference>
<proteinExistence type="predicted"/>
<evidence type="ECO:0000313" key="4">
    <source>
        <dbReference type="Proteomes" id="UP000183843"/>
    </source>
</evidence>
<evidence type="ECO:0000259" key="2">
    <source>
        <dbReference type="PROSITE" id="PS51194"/>
    </source>
</evidence>
<sequence>MFELRPYQAEAKQAVLTEWSEGHRKTLLVLCTGLGKTIVFSSVAEHQVNLGHRVLIMAHRGELLTQAADKLKLVTGLDAVFEQGSSRSIDSFLPVTVGSVQSLSQEKRLASFPYDYFQDIIVDEAHHCLSDSYQRVLEHFPQANILGVTATPDRGDKQTLGQFFDSQAYEYSMSKAIREGYLSPVKARMIPLKVDISKAGVTGGDYNAADIGCALEPYLMQIAKVMAEYCRGRKTVVFLPLIATSRKFCQMLNDNGLRSAEVNGNSENRSEILTDFEQGRYDVLCNSMLLTEGWDCPAVDCVVVLRPTKVRSLYQQMVGRGMRLSPGKTELLLLDFLWLTERHDLCKPSSLIARNEKIAEAMDAQMAESPEEFDLIEAEEQAEQDVLKEREDALARELALMRSKKKKLVDPIQYALSIAAEDLAGYEPTFPWEMGPPSEKQLAFLERRGIFPNAVENAGLASLLIDRLKRRQEEGLATPKQIRCLERFGFRQVGTWQFADANRLISRLAVNRWCIPRGINPAIYVPRKVV</sequence>
<keyword evidence="3" id="KW-0067">ATP-binding</keyword>
<dbReference type="GO" id="GO:0005524">
    <property type="term" value="F:ATP binding"/>
    <property type="evidence" value="ECO:0007669"/>
    <property type="project" value="InterPro"/>
</dbReference>
<reference evidence="3 4" key="1">
    <citation type="submission" date="2016-10" db="EMBL/GenBank/DDBJ databases">
        <authorList>
            <person name="de Groot N.N."/>
        </authorList>
    </citation>
    <scope>NUCLEOTIDE SEQUENCE [LARGE SCALE GENOMIC DNA]</scope>
    <source>
        <strain evidence="3 4">L14</strain>
    </source>
</reference>
<dbReference type="PROSITE" id="PS51192">
    <property type="entry name" value="HELICASE_ATP_BIND_1"/>
    <property type="match status" value="1"/>
</dbReference>
<dbReference type="PANTHER" id="PTHR47396:SF1">
    <property type="entry name" value="ATP-DEPENDENT HELICASE IRC3-RELATED"/>
    <property type="match status" value="1"/>
</dbReference>
<accession>A0A1I0V4M0</accession>
<evidence type="ECO:0000259" key="1">
    <source>
        <dbReference type="PROSITE" id="PS51192"/>
    </source>
</evidence>
<evidence type="ECO:0000313" key="3">
    <source>
        <dbReference type="EMBL" id="SFA71221.1"/>
    </source>
</evidence>
<gene>
    <name evidence="3" type="ORF">SAMN05216587_101260</name>
</gene>
<dbReference type="InterPro" id="IPR014001">
    <property type="entry name" value="Helicase_ATP-bd"/>
</dbReference>
<dbReference type="EMBL" id="FOJX01000001">
    <property type="protein sequence ID" value="SFA71221.1"/>
    <property type="molecule type" value="Genomic_DNA"/>
</dbReference>
<dbReference type="PANTHER" id="PTHR47396">
    <property type="entry name" value="TYPE I RESTRICTION ENZYME ECOKI R PROTEIN"/>
    <property type="match status" value="1"/>
</dbReference>
<dbReference type="GO" id="GO:0003677">
    <property type="term" value="F:DNA binding"/>
    <property type="evidence" value="ECO:0007669"/>
    <property type="project" value="InterPro"/>
</dbReference>
<dbReference type="RefSeq" id="WP_074811919.1">
    <property type="nucleotide sequence ID" value="NZ_FOJX01000001.1"/>
</dbReference>
<dbReference type="GO" id="GO:0004386">
    <property type="term" value="F:helicase activity"/>
    <property type="evidence" value="ECO:0007669"/>
    <property type="project" value="UniProtKB-KW"/>
</dbReference>
<dbReference type="Pfam" id="PF00271">
    <property type="entry name" value="Helicase_C"/>
    <property type="match status" value="1"/>
</dbReference>
<dbReference type="InterPro" id="IPR001650">
    <property type="entry name" value="Helicase_C-like"/>
</dbReference>
<keyword evidence="3" id="KW-0378">Hydrolase</keyword>
<dbReference type="InterPro" id="IPR050742">
    <property type="entry name" value="Helicase_Restrict-Modif_Enz"/>
</dbReference>
<dbReference type="GO" id="GO:0016787">
    <property type="term" value="F:hydrolase activity"/>
    <property type="evidence" value="ECO:0007669"/>
    <property type="project" value="InterPro"/>
</dbReference>
<organism evidence="3 4">
    <name type="scientific">Selenomonas ruminantium</name>
    <dbReference type="NCBI Taxonomy" id="971"/>
    <lineage>
        <taxon>Bacteria</taxon>
        <taxon>Bacillati</taxon>
        <taxon>Bacillota</taxon>
        <taxon>Negativicutes</taxon>
        <taxon>Selenomonadales</taxon>
        <taxon>Selenomonadaceae</taxon>
        <taxon>Selenomonas</taxon>
    </lineage>
</organism>
<dbReference type="SMART" id="SM00490">
    <property type="entry name" value="HELICc"/>
    <property type="match status" value="1"/>
</dbReference>
<feature type="domain" description="Helicase C-terminal" evidence="2">
    <location>
        <begin position="221"/>
        <end position="377"/>
    </location>
</feature>
<dbReference type="InterPro" id="IPR006935">
    <property type="entry name" value="Helicase/UvrB_N"/>
</dbReference>
<dbReference type="PROSITE" id="PS51194">
    <property type="entry name" value="HELICASE_CTER"/>
    <property type="match status" value="1"/>
</dbReference>
<dbReference type="SUPFAM" id="SSF52540">
    <property type="entry name" value="P-loop containing nucleoside triphosphate hydrolases"/>
    <property type="match status" value="1"/>
</dbReference>
<dbReference type="SMART" id="SM00487">
    <property type="entry name" value="DEXDc"/>
    <property type="match status" value="1"/>
</dbReference>
<dbReference type="InterPro" id="IPR027417">
    <property type="entry name" value="P-loop_NTPase"/>
</dbReference>
<keyword evidence="3" id="KW-0347">Helicase</keyword>
<dbReference type="GO" id="GO:0005829">
    <property type="term" value="C:cytosol"/>
    <property type="evidence" value="ECO:0007669"/>
    <property type="project" value="TreeGrafter"/>
</dbReference>
<protein>
    <submittedName>
        <fullName evidence="3">Superfamily II DNA or RNA helicase</fullName>
    </submittedName>
</protein>
<dbReference type="CDD" id="cd18032">
    <property type="entry name" value="DEXHc_RE_I_III_res"/>
    <property type="match status" value="1"/>
</dbReference>